<dbReference type="Proteomes" id="UP000324832">
    <property type="component" value="Unassembled WGS sequence"/>
</dbReference>
<keyword evidence="3" id="KW-1185">Reference proteome</keyword>
<evidence type="ECO:0000256" key="1">
    <source>
        <dbReference type="SAM" id="SignalP"/>
    </source>
</evidence>
<reference evidence="2 3" key="1">
    <citation type="submission" date="2017-07" db="EMBL/GenBank/DDBJ databases">
        <authorList>
            <person name="Talla V."/>
            <person name="Backstrom N."/>
        </authorList>
    </citation>
    <scope>NUCLEOTIDE SEQUENCE [LARGE SCALE GENOMIC DNA]</scope>
</reference>
<feature type="chain" id="PRO_5022863365" evidence="1">
    <location>
        <begin position="21"/>
        <end position="67"/>
    </location>
</feature>
<dbReference type="AlphaFoldDB" id="A0A5E4QV99"/>
<evidence type="ECO:0000313" key="2">
    <source>
        <dbReference type="EMBL" id="VVD02101.1"/>
    </source>
</evidence>
<keyword evidence="1" id="KW-0732">Signal</keyword>
<evidence type="ECO:0000313" key="3">
    <source>
        <dbReference type="Proteomes" id="UP000324832"/>
    </source>
</evidence>
<proteinExistence type="predicted"/>
<protein>
    <submittedName>
        <fullName evidence="2">Uncharacterized protein</fullName>
    </submittedName>
</protein>
<organism evidence="2 3">
    <name type="scientific">Leptidea sinapis</name>
    <dbReference type="NCBI Taxonomy" id="189913"/>
    <lineage>
        <taxon>Eukaryota</taxon>
        <taxon>Metazoa</taxon>
        <taxon>Ecdysozoa</taxon>
        <taxon>Arthropoda</taxon>
        <taxon>Hexapoda</taxon>
        <taxon>Insecta</taxon>
        <taxon>Pterygota</taxon>
        <taxon>Neoptera</taxon>
        <taxon>Endopterygota</taxon>
        <taxon>Lepidoptera</taxon>
        <taxon>Glossata</taxon>
        <taxon>Ditrysia</taxon>
        <taxon>Papilionoidea</taxon>
        <taxon>Pieridae</taxon>
        <taxon>Dismorphiinae</taxon>
        <taxon>Leptidea</taxon>
    </lineage>
</organism>
<sequence length="67" mass="7417">MANKTATIFLLLVCLSLIMATSTRFKRLAILKWLRGRRDTVGSNFSSNQLVAEDSAVNNIGQGFISR</sequence>
<feature type="signal peptide" evidence="1">
    <location>
        <begin position="1"/>
        <end position="20"/>
    </location>
</feature>
<dbReference type="EMBL" id="FZQP02005778">
    <property type="protein sequence ID" value="VVD02101.1"/>
    <property type="molecule type" value="Genomic_DNA"/>
</dbReference>
<accession>A0A5E4QV99</accession>
<name>A0A5E4QV99_9NEOP</name>
<gene>
    <name evidence="2" type="ORF">LSINAPIS_LOCUS12381</name>
</gene>